<dbReference type="Gene3D" id="1.10.560.10">
    <property type="entry name" value="GroEL-like equatorial domain"/>
    <property type="match status" value="1"/>
</dbReference>
<dbReference type="PANTHER" id="PTHR46787">
    <property type="entry name" value="SYNDROMES PUTATIVE CHAPERONIN-RELATED"/>
    <property type="match status" value="1"/>
</dbReference>
<dbReference type="GO" id="GO:0060271">
    <property type="term" value="P:cilium assembly"/>
    <property type="evidence" value="ECO:0007669"/>
    <property type="project" value="InterPro"/>
</dbReference>
<dbReference type="Pfam" id="PF00118">
    <property type="entry name" value="Cpn60_TCP1"/>
    <property type="match status" value="1"/>
</dbReference>
<dbReference type="InterPro" id="IPR015915">
    <property type="entry name" value="Kelch-typ_b-propeller"/>
</dbReference>
<sequence length="506" mass="57351">MSSFLTDDDYLIISRLLSFFSSSYGSNGRLKLIQTLDNSMSICTSISSRIQYQLKCRHLISRLLSVAIQKQITTYHDGGLYFSMIFCTFLKQFRDLSIDSNKKLLLFEQCLNLIDQMIIPFETITFNSIHQLLAIVRAVICKSLVYNNSDLIREQLCLLSVKTFLENITLINLSEQQLILTIEGLSVEETNLYDGLLYQISPINSSLCSKTTRSCLYFTISLAGDYTINDVDHIETEEQMFQWIHNIANRIAKQIIAYTQLHNGGLILCQKVIHPTIKVQLKQYGIDTIDRLSRQNTSHFCYLTGCQPIETLALDTLDERYFGTLTEIKQIEIGKKNFLQFFNQTRPFHTLLLCSNTEQALLELKECMNASHHILTNTVRTKQALYGGGCSEITQSWTYLKDAQISPRSVFAYGCLNGVMIGHGGEQDPSELGHAGAGEFADDVILIQPTKENGERVQTKHVEFEKPVGGKRGWHAGATIKNTFYVFGGNTSENERVNSLFAIEFH</sequence>
<dbReference type="Gene3D" id="3.30.260.10">
    <property type="entry name" value="TCP-1-like chaperonin intermediate domain"/>
    <property type="match status" value="1"/>
</dbReference>
<reference evidence="1" key="1">
    <citation type="submission" date="2021-02" db="EMBL/GenBank/DDBJ databases">
        <authorList>
            <person name="Nowell W R."/>
        </authorList>
    </citation>
    <scope>NUCLEOTIDE SEQUENCE</scope>
</reference>
<dbReference type="SUPFAM" id="SSF117281">
    <property type="entry name" value="Kelch motif"/>
    <property type="match status" value="1"/>
</dbReference>
<organism evidence="1 2">
    <name type="scientific">Adineta steineri</name>
    <dbReference type="NCBI Taxonomy" id="433720"/>
    <lineage>
        <taxon>Eukaryota</taxon>
        <taxon>Metazoa</taxon>
        <taxon>Spiralia</taxon>
        <taxon>Gnathifera</taxon>
        <taxon>Rotifera</taxon>
        <taxon>Eurotatoria</taxon>
        <taxon>Bdelloidea</taxon>
        <taxon>Adinetida</taxon>
        <taxon>Adinetidae</taxon>
        <taxon>Adineta</taxon>
    </lineage>
</organism>
<dbReference type="InterPro" id="IPR028790">
    <property type="entry name" value="MKKS"/>
</dbReference>
<dbReference type="GO" id="GO:0005634">
    <property type="term" value="C:nucleus"/>
    <property type="evidence" value="ECO:0007669"/>
    <property type="project" value="TreeGrafter"/>
</dbReference>
<proteinExistence type="predicted"/>
<dbReference type="GO" id="GO:0032502">
    <property type="term" value="P:developmental process"/>
    <property type="evidence" value="ECO:0007669"/>
    <property type="project" value="TreeGrafter"/>
</dbReference>
<accession>A0A815NTI4</accession>
<dbReference type="PANTHER" id="PTHR46787:SF1">
    <property type="entry name" value="MOLECULAR CHAPERONE MKKS"/>
    <property type="match status" value="1"/>
</dbReference>
<dbReference type="InterPro" id="IPR027410">
    <property type="entry name" value="TCP-1-like_intermed_sf"/>
</dbReference>
<dbReference type="GO" id="GO:0006457">
    <property type="term" value="P:protein folding"/>
    <property type="evidence" value="ECO:0007669"/>
    <property type="project" value="InterPro"/>
</dbReference>
<gene>
    <name evidence="1" type="ORF">IZO911_LOCUS41891</name>
</gene>
<dbReference type="Gene3D" id="3.50.7.10">
    <property type="entry name" value="GroEL"/>
    <property type="match status" value="1"/>
</dbReference>
<dbReference type="SUPFAM" id="SSF52029">
    <property type="entry name" value="GroEL apical domain-like"/>
    <property type="match status" value="1"/>
</dbReference>
<dbReference type="GO" id="GO:1902636">
    <property type="term" value="C:kinociliary basal body"/>
    <property type="evidence" value="ECO:0007669"/>
    <property type="project" value="TreeGrafter"/>
</dbReference>
<dbReference type="AlphaFoldDB" id="A0A815NTI4"/>
<dbReference type="Proteomes" id="UP000663860">
    <property type="component" value="Unassembled WGS sequence"/>
</dbReference>
<protein>
    <submittedName>
        <fullName evidence="1">Uncharacterized protein</fullName>
    </submittedName>
</protein>
<dbReference type="GO" id="GO:0051082">
    <property type="term" value="F:unfolded protein binding"/>
    <property type="evidence" value="ECO:0007669"/>
    <property type="project" value="InterPro"/>
</dbReference>
<comment type="caution">
    <text evidence="1">The sequence shown here is derived from an EMBL/GenBank/DDBJ whole genome shotgun (WGS) entry which is preliminary data.</text>
</comment>
<evidence type="ECO:0000313" key="2">
    <source>
        <dbReference type="Proteomes" id="UP000663860"/>
    </source>
</evidence>
<dbReference type="InterPro" id="IPR027413">
    <property type="entry name" value="GROEL-like_equatorial_sf"/>
</dbReference>
<dbReference type="InterPro" id="IPR002423">
    <property type="entry name" value="Cpn60/GroEL/TCP-1"/>
</dbReference>
<evidence type="ECO:0000313" key="1">
    <source>
        <dbReference type="EMBL" id="CAF1442694.1"/>
    </source>
</evidence>
<dbReference type="GO" id="GO:0005737">
    <property type="term" value="C:cytoplasm"/>
    <property type="evidence" value="ECO:0007669"/>
    <property type="project" value="TreeGrafter"/>
</dbReference>
<dbReference type="GO" id="GO:0051131">
    <property type="term" value="P:chaperone-mediated protein complex assembly"/>
    <property type="evidence" value="ECO:0007669"/>
    <property type="project" value="TreeGrafter"/>
</dbReference>
<dbReference type="EMBL" id="CAJNOE010001679">
    <property type="protein sequence ID" value="CAF1442694.1"/>
    <property type="molecule type" value="Genomic_DNA"/>
</dbReference>
<dbReference type="InterPro" id="IPR027409">
    <property type="entry name" value="GroEL-like_apical_dom_sf"/>
</dbReference>
<dbReference type="GO" id="GO:0005524">
    <property type="term" value="F:ATP binding"/>
    <property type="evidence" value="ECO:0007669"/>
    <property type="project" value="InterPro"/>
</dbReference>
<name>A0A815NTI4_9BILA</name>